<keyword evidence="1" id="KW-1133">Transmembrane helix</keyword>
<accession>A0A7J5GRF2</accession>
<keyword evidence="1" id="KW-0472">Membrane</keyword>
<dbReference type="AlphaFoldDB" id="A0A7J5GRF2"/>
<dbReference type="EMBL" id="WCTY01000063">
    <property type="protein sequence ID" value="KAB4179736.1"/>
    <property type="molecule type" value="Genomic_DNA"/>
</dbReference>
<feature type="transmembrane region" description="Helical" evidence="1">
    <location>
        <begin position="15"/>
        <end position="33"/>
    </location>
</feature>
<name>A0A7J5GRF2_BACUN</name>
<gene>
    <name evidence="2" type="ORF">GAQ44_22665</name>
</gene>
<evidence type="ECO:0000256" key="1">
    <source>
        <dbReference type="SAM" id="Phobius"/>
    </source>
</evidence>
<dbReference type="Proteomes" id="UP000487221">
    <property type="component" value="Unassembled WGS sequence"/>
</dbReference>
<dbReference type="InterPro" id="IPR021326">
    <property type="entry name" value="DUF2931"/>
</dbReference>
<organism evidence="2 3">
    <name type="scientific">Bacteroides uniformis</name>
    <dbReference type="NCBI Taxonomy" id="820"/>
    <lineage>
        <taxon>Bacteria</taxon>
        <taxon>Pseudomonadati</taxon>
        <taxon>Bacteroidota</taxon>
        <taxon>Bacteroidia</taxon>
        <taxon>Bacteroidales</taxon>
        <taxon>Bacteroidaceae</taxon>
        <taxon>Bacteroides</taxon>
    </lineage>
</organism>
<dbReference type="RefSeq" id="WP_151876222.1">
    <property type="nucleotide sequence ID" value="NZ_WCTY01000063.1"/>
</dbReference>
<dbReference type="Pfam" id="PF11153">
    <property type="entry name" value="DUF2931"/>
    <property type="match status" value="1"/>
</dbReference>
<keyword evidence="1" id="KW-0812">Transmembrane</keyword>
<evidence type="ECO:0000313" key="2">
    <source>
        <dbReference type="EMBL" id="KAB4179736.1"/>
    </source>
</evidence>
<reference evidence="2 3" key="1">
    <citation type="journal article" date="2019" name="Nat. Med.">
        <title>A library of human gut bacterial isolates paired with longitudinal multiomics data enables mechanistic microbiome research.</title>
        <authorList>
            <person name="Poyet M."/>
            <person name="Groussin M."/>
            <person name="Gibbons S.M."/>
            <person name="Avila-Pacheco J."/>
            <person name="Jiang X."/>
            <person name="Kearney S.M."/>
            <person name="Perrotta A.R."/>
            <person name="Berdy B."/>
            <person name="Zhao S."/>
            <person name="Lieberman T.D."/>
            <person name="Swanson P.K."/>
            <person name="Smith M."/>
            <person name="Roesemann S."/>
            <person name="Alexander J.E."/>
            <person name="Rich S.A."/>
            <person name="Livny J."/>
            <person name="Vlamakis H."/>
            <person name="Clish C."/>
            <person name="Bullock K."/>
            <person name="Deik A."/>
            <person name="Scott J."/>
            <person name="Pierce K.A."/>
            <person name="Xavier R.J."/>
            <person name="Alm E.J."/>
        </authorList>
    </citation>
    <scope>NUCLEOTIDE SEQUENCE [LARGE SCALE GENOMIC DNA]</scope>
    <source>
        <strain evidence="2 3">BIOML-A19</strain>
    </source>
</reference>
<evidence type="ECO:0000313" key="3">
    <source>
        <dbReference type="Proteomes" id="UP000487221"/>
    </source>
</evidence>
<proteinExistence type="predicted"/>
<comment type="caution">
    <text evidence="2">The sequence shown here is derived from an EMBL/GenBank/DDBJ whole genome shotgun (WGS) entry which is preliminary data.</text>
</comment>
<protein>
    <submittedName>
        <fullName evidence="2">DUF2931 family protein</fullName>
    </submittedName>
</protein>
<sequence>METVYHFFKEDKANAVLLVIACLLLCFLLYKVAGIKIRFNKKEPRTIFSWSPSVSTPYNYPVELFHCKVGFGNKGKSFPVFDSYPILGIGESGAGGVDLNAFDIERGFSIPNSIDILWVAYTEKKFYQANIQFSEELQNRMLELFREGYYGVKEKQRFRYNNLVITLLPEGKIWLYLDGSHRYVRLDYTLQAEEVSVELSDYVDTRHKTVDDFCTGRLSDYPKAIENLSKNGIPKGLWDTYAERFPYDIQIEFENEQTVFDPDYGYYCSNGEMLGSLDDVKYYPMARLKHLIMVWNVADTEYLGHLYFDENEVIRNYPAAFGDEPNPDIRGKFLIKVGEDNNRFDISLRVGERECKFEETKIHVFKKGTNQPNKEFLIFYNNHRDIHSSDIKFIGE</sequence>